<feature type="domain" description="RCK C-terminal" evidence="2">
    <location>
        <begin position="134"/>
        <end position="221"/>
    </location>
</feature>
<accession>A0A0H3DND4</accession>
<dbReference type="EMBL" id="CP002077">
    <property type="protein sequence ID" value="ADK87203.1"/>
    <property type="molecule type" value="Genomic_DNA"/>
</dbReference>
<dbReference type="InterPro" id="IPR036721">
    <property type="entry name" value="RCK_C_sf"/>
</dbReference>
<organism evidence="3 4">
    <name type="scientific">Mycoplasmoides pneumoniae (strain ATCC 15531 / DSM 23978 / CIP 103766 / NBRC 14401 / NCTC 10119 / FH)</name>
    <name type="common">Mycoplasma pneumoniae</name>
    <dbReference type="NCBI Taxonomy" id="722438"/>
    <lineage>
        <taxon>Bacteria</taxon>
        <taxon>Bacillati</taxon>
        <taxon>Mycoplasmatota</taxon>
        <taxon>Mycoplasmoidales</taxon>
        <taxon>Mycoplasmoidaceae</taxon>
        <taxon>Mycoplasmoides</taxon>
    </lineage>
</organism>
<dbReference type="Gene3D" id="3.40.50.720">
    <property type="entry name" value="NAD(P)-binding Rossmann-like Domain"/>
    <property type="match status" value="1"/>
</dbReference>
<dbReference type="GO" id="GO:0008324">
    <property type="term" value="F:monoatomic cation transmembrane transporter activity"/>
    <property type="evidence" value="ECO:0007669"/>
    <property type="project" value="InterPro"/>
</dbReference>
<dbReference type="PROSITE" id="PS51201">
    <property type="entry name" value="RCK_N"/>
    <property type="match status" value="1"/>
</dbReference>
<dbReference type="Pfam" id="PF02080">
    <property type="entry name" value="TrkA_C"/>
    <property type="match status" value="1"/>
</dbReference>
<dbReference type="PaxDb" id="722438-MPNE_0540"/>
<name>A0A0H3DND4_MYCPB</name>
<dbReference type="SUPFAM" id="SSF116726">
    <property type="entry name" value="TrkA C-terminal domain-like"/>
    <property type="match status" value="1"/>
</dbReference>
<dbReference type="eggNOG" id="COG0569">
    <property type="taxonomic scope" value="Bacteria"/>
</dbReference>
<reference evidence="3 4" key="1">
    <citation type="journal article" date="2010" name="Appl. Environ. Microbiol.">
        <title>Targeted chromosomal knockouts in Mycoplasma pneumoniae.</title>
        <authorList>
            <person name="Krishnakumar R."/>
            <person name="Assad-Garcia N."/>
            <person name="Benders G.A."/>
            <person name="Phan Q."/>
            <person name="Montague M.G."/>
            <person name="Glass J.I."/>
        </authorList>
    </citation>
    <scope>NUCLEOTIDE SEQUENCE [LARGE SCALE GENOMIC DNA]</scope>
    <source>
        <strain evidence="4">ATCC 15531 / DSM 22911 / NBRC 14401 / NCTC 10119 / FH</strain>
    </source>
</reference>
<evidence type="ECO:0000259" key="2">
    <source>
        <dbReference type="PROSITE" id="PS51202"/>
    </source>
</evidence>
<sequence>MKRADFCIIGLGRFGMQVAHSLKENNFTLVLIDNDQHKTNTAAQEFDHVVCCDGSNLTALAELQLEEFSAVIVGVTNIEASIMICANLRELGQKNIIARAKNEVHNRVLRTMGIREALIPEKIVGKNLVIRLIHGMETEIINLGNDILFVRAPVNNKKLFNRTLGEINIREHTNANLISIMRNGKDVVFPLGPNTQIQPGDVITAVCQLSGVNQYLRYINPNDKNKYKASE</sequence>
<dbReference type="SMR" id="A0A0H3DND4"/>
<dbReference type="PROSITE" id="PS51202">
    <property type="entry name" value="RCK_C"/>
    <property type="match status" value="1"/>
</dbReference>
<dbReference type="GeneID" id="66608868"/>
<dbReference type="KEGG" id="mpj:MPNE_0540"/>
<evidence type="ECO:0000313" key="3">
    <source>
        <dbReference type="EMBL" id="ADK87203.1"/>
    </source>
</evidence>
<dbReference type="Proteomes" id="UP000007756">
    <property type="component" value="Chromosome"/>
</dbReference>
<dbReference type="InterPro" id="IPR006037">
    <property type="entry name" value="RCK_C"/>
</dbReference>
<dbReference type="PANTHER" id="PTHR43833:SF7">
    <property type="entry name" value="KTR SYSTEM POTASSIUM UPTAKE PROTEIN C"/>
    <property type="match status" value="1"/>
</dbReference>
<evidence type="ECO:0000259" key="1">
    <source>
        <dbReference type="PROSITE" id="PS51201"/>
    </source>
</evidence>
<proteinExistence type="predicted"/>
<dbReference type="GO" id="GO:0006813">
    <property type="term" value="P:potassium ion transport"/>
    <property type="evidence" value="ECO:0007669"/>
    <property type="project" value="InterPro"/>
</dbReference>
<dbReference type="Pfam" id="PF02254">
    <property type="entry name" value="TrkA_N"/>
    <property type="match status" value="1"/>
</dbReference>
<dbReference type="PATRIC" id="fig|722438.3.peg.513"/>
<dbReference type="InterPro" id="IPR003148">
    <property type="entry name" value="RCK_N"/>
</dbReference>
<gene>
    <name evidence="3" type="primary">trkA</name>
    <name evidence="3" type="ordered locus">MPNE_0540</name>
</gene>
<dbReference type="SUPFAM" id="SSF51735">
    <property type="entry name" value="NAD(P)-binding Rossmann-fold domains"/>
    <property type="match status" value="1"/>
</dbReference>
<dbReference type="Gene3D" id="3.30.70.1450">
    <property type="entry name" value="Regulator of K+ conductance, C-terminal domain"/>
    <property type="match status" value="1"/>
</dbReference>
<dbReference type="HOGENOM" id="CLU_046525_3_2_14"/>
<dbReference type="AlphaFoldDB" id="A0A0H3DND4"/>
<dbReference type="InterPro" id="IPR036291">
    <property type="entry name" value="NAD(P)-bd_dom_sf"/>
</dbReference>
<protein>
    <submittedName>
        <fullName evidence="3">TrkA-N domain protein</fullName>
    </submittedName>
</protein>
<dbReference type="RefSeq" id="WP_010874817.1">
    <property type="nucleotide sequence ID" value="NZ_CP010546.1"/>
</dbReference>
<dbReference type="PANTHER" id="PTHR43833">
    <property type="entry name" value="POTASSIUM CHANNEL PROTEIN 2-RELATED-RELATED"/>
    <property type="match status" value="1"/>
</dbReference>
<dbReference type="InterPro" id="IPR050721">
    <property type="entry name" value="Trk_Ktr_HKT_K-transport"/>
</dbReference>
<feature type="domain" description="RCK N-terminal" evidence="1">
    <location>
        <begin position="3"/>
        <end position="119"/>
    </location>
</feature>
<dbReference type="STRING" id="722438.F539_02605"/>
<evidence type="ECO:0000313" key="4">
    <source>
        <dbReference type="Proteomes" id="UP000007756"/>
    </source>
</evidence>